<evidence type="ECO:0000259" key="2">
    <source>
        <dbReference type="Pfam" id="PF14432"/>
    </source>
</evidence>
<dbReference type="AlphaFoldDB" id="A0A0B2Q0F0"/>
<dbReference type="Pfam" id="PF14432">
    <property type="entry name" value="DYW_deaminase"/>
    <property type="match status" value="1"/>
</dbReference>
<organism evidence="3">
    <name type="scientific">Glycine soja</name>
    <name type="common">Wild soybean</name>
    <dbReference type="NCBI Taxonomy" id="3848"/>
    <lineage>
        <taxon>Eukaryota</taxon>
        <taxon>Viridiplantae</taxon>
        <taxon>Streptophyta</taxon>
        <taxon>Embryophyta</taxon>
        <taxon>Tracheophyta</taxon>
        <taxon>Spermatophyta</taxon>
        <taxon>Magnoliopsida</taxon>
        <taxon>eudicotyledons</taxon>
        <taxon>Gunneridae</taxon>
        <taxon>Pentapetalae</taxon>
        <taxon>rosids</taxon>
        <taxon>fabids</taxon>
        <taxon>Fabales</taxon>
        <taxon>Fabaceae</taxon>
        <taxon>Papilionoideae</taxon>
        <taxon>50 kb inversion clade</taxon>
        <taxon>NPAAA clade</taxon>
        <taxon>indigoferoid/millettioid clade</taxon>
        <taxon>Phaseoleae</taxon>
        <taxon>Glycine</taxon>
        <taxon>Glycine subgen. Soja</taxon>
    </lineage>
</organism>
<reference evidence="3" key="1">
    <citation type="submission" date="2014-07" db="EMBL/GenBank/DDBJ databases">
        <title>Identification of a novel salt tolerance gene in wild soybean by whole-genome sequencing.</title>
        <authorList>
            <person name="Lam H.-M."/>
            <person name="Qi X."/>
            <person name="Li M.-W."/>
            <person name="Liu X."/>
            <person name="Xie M."/>
            <person name="Ni M."/>
            <person name="Xu X."/>
        </authorList>
    </citation>
    <scope>NUCLEOTIDE SEQUENCE [LARGE SCALE GENOMIC DNA]</scope>
    <source>
        <tissue evidence="3">Root</tissue>
    </source>
</reference>
<feature type="domain" description="DYW" evidence="2">
    <location>
        <begin position="6"/>
        <end position="84"/>
    </location>
</feature>
<accession>A0A0B2Q0F0</accession>
<gene>
    <name evidence="3" type="ORF">glysoja_029575</name>
</gene>
<protein>
    <submittedName>
        <fullName evidence="3">Pentatricopeptide repeat-containing protein, mitochondrial</fullName>
    </submittedName>
</protein>
<proteinExistence type="inferred from homology"/>
<dbReference type="InterPro" id="IPR032867">
    <property type="entry name" value="DYW_dom"/>
</dbReference>
<comment type="similarity">
    <text evidence="1">Belongs to the PPR family. PCMP-H subfamily.</text>
</comment>
<evidence type="ECO:0000256" key="1">
    <source>
        <dbReference type="ARBA" id="ARBA00006643"/>
    </source>
</evidence>
<name>A0A0B2Q0F0_GLYSO</name>
<dbReference type="EMBL" id="KN662512">
    <property type="protein sequence ID" value="KHN13474.1"/>
    <property type="molecule type" value="Genomic_DNA"/>
</dbReference>
<sequence length="84" mass="9903">MVDEINDGKQNTLRLHSERLAIAFGILNSKPDVPIRVFKNLRVCNDCHRVTKLISRIYNVEIIVRDRARFHHFKDGTCSCMDYW</sequence>
<dbReference type="Proteomes" id="UP000053555">
    <property type="component" value="Unassembled WGS sequence"/>
</dbReference>
<dbReference type="GO" id="GO:0008270">
    <property type="term" value="F:zinc ion binding"/>
    <property type="evidence" value="ECO:0007669"/>
    <property type="project" value="InterPro"/>
</dbReference>
<evidence type="ECO:0000313" key="3">
    <source>
        <dbReference type="EMBL" id="KHN13474.1"/>
    </source>
</evidence>